<evidence type="ECO:0000256" key="7">
    <source>
        <dbReference type="ARBA" id="ARBA00022984"/>
    </source>
</evidence>
<comment type="catalytic activity">
    <reaction evidence="11">
        <text>[GlcNAc-(1-&gt;4)-Mur2Ac(oyl-L-Ala-gamma-D-Glu-L-Lys-D-Ala-D-Ala)](n)-di-trans,octa-cis-undecaprenyl diphosphate + beta-D-GlcNAc-(1-&gt;4)-Mur2Ac(oyl-L-Ala-gamma-D-Glu-L-Lys-D-Ala-D-Ala)-di-trans,octa-cis-undecaprenyl diphosphate = [GlcNAc-(1-&gt;4)-Mur2Ac(oyl-L-Ala-gamma-D-Glu-L-Lys-D-Ala-D-Ala)](n+1)-di-trans,octa-cis-undecaprenyl diphosphate + di-trans,octa-cis-undecaprenyl diphosphate + H(+)</text>
        <dbReference type="Rhea" id="RHEA:23708"/>
        <dbReference type="Rhea" id="RHEA-COMP:9602"/>
        <dbReference type="Rhea" id="RHEA-COMP:9603"/>
        <dbReference type="ChEBI" id="CHEBI:15378"/>
        <dbReference type="ChEBI" id="CHEBI:58405"/>
        <dbReference type="ChEBI" id="CHEBI:60033"/>
        <dbReference type="ChEBI" id="CHEBI:78435"/>
        <dbReference type="EC" id="2.4.99.28"/>
    </reaction>
</comment>
<keyword evidence="9 11" id="KW-0472">Membrane</keyword>
<keyword evidence="6 11" id="KW-0133">Cell shape</keyword>
<dbReference type="EC" id="2.4.99.28" evidence="11"/>
<dbReference type="Pfam" id="PF00912">
    <property type="entry name" value="Transgly"/>
    <property type="match status" value="1"/>
</dbReference>
<dbReference type="Proteomes" id="UP000008701">
    <property type="component" value="Chromosome"/>
</dbReference>
<dbReference type="RefSeq" id="WP_011744077.1">
    <property type="nucleotide sequence ID" value="NC_008639.1"/>
</dbReference>
<dbReference type="HOGENOM" id="CLU_006354_1_0_10"/>
<dbReference type="PANTHER" id="PTHR30400:SF0">
    <property type="entry name" value="BIOSYNTHETIC PEPTIDOGLYCAN TRANSGLYCOSYLASE"/>
    <property type="match status" value="1"/>
</dbReference>
<evidence type="ECO:0000256" key="11">
    <source>
        <dbReference type="HAMAP-Rule" id="MF_00766"/>
    </source>
</evidence>
<organism evidence="14 15">
    <name type="scientific">Chlorobium phaeobacteroides (strain DSM 266 / SMG 266 / 2430)</name>
    <dbReference type="NCBI Taxonomy" id="290317"/>
    <lineage>
        <taxon>Bacteria</taxon>
        <taxon>Pseudomonadati</taxon>
        <taxon>Chlorobiota</taxon>
        <taxon>Chlorobiia</taxon>
        <taxon>Chlorobiales</taxon>
        <taxon>Chlorobiaceae</taxon>
        <taxon>Chlorobium/Pelodictyon group</taxon>
        <taxon>Chlorobium</taxon>
    </lineage>
</organism>
<sequence>MKLVKNLFILLLLFFIADIARYAFYPDIGRLAYENPKKSAFMLYREAEWEKQGLYEKTVKQQWVPIEKVSPNLIKAVLIAEDDKFWQHEGFDYKAIGVALEKNIAEKKFKMGGSTISQQLAKNLFLSPSKNPIRKIKEAILTWRIEKTLTKRRILEIYINVAEWGDGIFGIEQASRHYYGVSAARLTAQQASKLASVLPNPIRYSPKGSSSYVHNRSRKILAIMKKRGIVLPDYDAVMTTAQPDTTTVDSVTIGIPQELIDQAASPDSSIDKTIEADHAPHDGAPGQKENTAIPDSPNSEKQP</sequence>
<gene>
    <name evidence="11" type="primary">mtgA</name>
    <name evidence="14" type="ordered locus">Cpha266_0170</name>
</gene>
<evidence type="ECO:0000256" key="1">
    <source>
        <dbReference type="ARBA" id="ARBA00022475"/>
    </source>
</evidence>
<keyword evidence="2 11" id="KW-0997">Cell inner membrane</keyword>
<dbReference type="HAMAP" id="MF_00766">
    <property type="entry name" value="PGT_MtgA"/>
    <property type="match status" value="1"/>
</dbReference>
<dbReference type="GO" id="GO:0005886">
    <property type="term" value="C:plasma membrane"/>
    <property type="evidence" value="ECO:0007669"/>
    <property type="project" value="UniProtKB-SubCell"/>
</dbReference>
<dbReference type="eggNOG" id="COG0744">
    <property type="taxonomic scope" value="Bacteria"/>
</dbReference>
<comment type="function">
    <text evidence="11">Peptidoglycan polymerase that catalyzes glycan chain elongation from lipid-linked precursors.</text>
</comment>
<keyword evidence="15" id="KW-1185">Reference proteome</keyword>
<dbReference type="KEGG" id="cph:Cpha266_0170"/>
<evidence type="ECO:0000313" key="15">
    <source>
        <dbReference type="Proteomes" id="UP000008701"/>
    </source>
</evidence>
<dbReference type="EMBL" id="CP000492">
    <property type="protein sequence ID" value="ABL64237.1"/>
    <property type="molecule type" value="Genomic_DNA"/>
</dbReference>
<evidence type="ECO:0000313" key="14">
    <source>
        <dbReference type="EMBL" id="ABL64237.1"/>
    </source>
</evidence>
<dbReference type="Gene3D" id="1.10.3810.10">
    <property type="entry name" value="Biosynthetic peptidoglycan transglycosylase-like"/>
    <property type="match status" value="1"/>
</dbReference>
<feature type="compositionally biased region" description="Basic and acidic residues" evidence="12">
    <location>
        <begin position="269"/>
        <end position="281"/>
    </location>
</feature>
<keyword evidence="1 11" id="KW-1003">Cell membrane</keyword>
<comment type="similarity">
    <text evidence="11">Belongs to the glycosyltransferase 51 family.</text>
</comment>
<dbReference type="GO" id="GO:0071555">
    <property type="term" value="P:cell wall organization"/>
    <property type="evidence" value="ECO:0007669"/>
    <property type="project" value="UniProtKB-KW"/>
</dbReference>
<dbReference type="InterPro" id="IPR023346">
    <property type="entry name" value="Lysozyme-like_dom_sf"/>
</dbReference>
<evidence type="ECO:0000256" key="8">
    <source>
        <dbReference type="ARBA" id="ARBA00022989"/>
    </source>
</evidence>
<proteinExistence type="inferred from homology"/>
<evidence type="ECO:0000256" key="5">
    <source>
        <dbReference type="ARBA" id="ARBA00022692"/>
    </source>
</evidence>
<evidence type="ECO:0000256" key="10">
    <source>
        <dbReference type="ARBA" id="ARBA00023316"/>
    </source>
</evidence>
<feature type="region of interest" description="Disordered" evidence="12">
    <location>
        <begin position="261"/>
        <end position="303"/>
    </location>
</feature>
<dbReference type="STRING" id="290317.Cpha266_0170"/>
<dbReference type="InterPro" id="IPR036950">
    <property type="entry name" value="PBP_transglycosylase"/>
</dbReference>
<dbReference type="GO" id="GO:0008955">
    <property type="term" value="F:peptidoglycan glycosyltransferase activity"/>
    <property type="evidence" value="ECO:0007669"/>
    <property type="project" value="UniProtKB-UniRule"/>
</dbReference>
<protein>
    <recommendedName>
        <fullName evidence="11">Biosynthetic peptidoglycan transglycosylase</fullName>
        <ecNumber evidence="11">2.4.99.28</ecNumber>
    </recommendedName>
    <alternativeName>
        <fullName evidence="11">Glycan polymerase</fullName>
    </alternativeName>
    <alternativeName>
        <fullName evidence="11">Peptidoglycan glycosyltransferase MtgA</fullName>
        <shortName evidence="11">PGT</shortName>
    </alternativeName>
</protein>
<dbReference type="PANTHER" id="PTHR30400">
    <property type="entry name" value="MONOFUNCTIONAL BIOSYNTHETIC PEPTIDOGLYCAN TRANSGLYCOSYLASE"/>
    <property type="match status" value="1"/>
</dbReference>
<comment type="subcellular location">
    <subcellularLocation>
        <location evidence="11">Cell inner membrane</location>
        <topology evidence="11">Single-pass membrane protein</topology>
    </subcellularLocation>
</comment>
<keyword evidence="7 11" id="KW-0573">Peptidoglycan synthesis</keyword>
<dbReference type="UniPathway" id="UPA00219"/>
<evidence type="ECO:0000256" key="9">
    <source>
        <dbReference type="ARBA" id="ARBA00023136"/>
    </source>
</evidence>
<keyword evidence="5 11" id="KW-0812">Transmembrane</keyword>
<dbReference type="CAZy" id="GT51">
    <property type="family name" value="Glycosyltransferase Family 51"/>
</dbReference>
<dbReference type="GO" id="GO:0009252">
    <property type="term" value="P:peptidoglycan biosynthetic process"/>
    <property type="evidence" value="ECO:0007669"/>
    <property type="project" value="UniProtKB-UniRule"/>
</dbReference>
<evidence type="ECO:0000259" key="13">
    <source>
        <dbReference type="Pfam" id="PF00912"/>
    </source>
</evidence>
<dbReference type="NCBIfam" id="TIGR02070">
    <property type="entry name" value="mono_pep_trsgly"/>
    <property type="match status" value="1"/>
</dbReference>
<evidence type="ECO:0000256" key="3">
    <source>
        <dbReference type="ARBA" id="ARBA00022676"/>
    </source>
</evidence>
<keyword evidence="3 11" id="KW-0328">Glycosyltransferase</keyword>
<evidence type="ECO:0000256" key="2">
    <source>
        <dbReference type="ARBA" id="ARBA00022519"/>
    </source>
</evidence>
<feature type="domain" description="Glycosyl transferase family 51" evidence="13">
    <location>
        <begin position="57"/>
        <end position="224"/>
    </location>
</feature>
<evidence type="ECO:0000256" key="12">
    <source>
        <dbReference type="SAM" id="MobiDB-lite"/>
    </source>
</evidence>
<comment type="pathway">
    <text evidence="11">Cell wall biogenesis; peptidoglycan biosynthesis.</text>
</comment>
<dbReference type="InterPro" id="IPR001264">
    <property type="entry name" value="Glyco_trans_51"/>
</dbReference>
<dbReference type="InterPro" id="IPR011812">
    <property type="entry name" value="Pep_trsgly"/>
</dbReference>
<keyword evidence="10 11" id="KW-0961">Cell wall biogenesis/degradation</keyword>
<name>A1BCW0_CHLPD</name>
<accession>A1BCW0</accession>
<evidence type="ECO:0000256" key="4">
    <source>
        <dbReference type="ARBA" id="ARBA00022679"/>
    </source>
</evidence>
<dbReference type="AlphaFoldDB" id="A1BCW0"/>
<dbReference type="GO" id="GO:0016763">
    <property type="term" value="F:pentosyltransferase activity"/>
    <property type="evidence" value="ECO:0007669"/>
    <property type="project" value="InterPro"/>
</dbReference>
<dbReference type="SUPFAM" id="SSF53955">
    <property type="entry name" value="Lysozyme-like"/>
    <property type="match status" value="1"/>
</dbReference>
<reference evidence="14 15" key="1">
    <citation type="submission" date="2006-12" db="EMBL/GenBank/DDBJ databases">
        <title>Complete sequence of Chlorobium phaeobacteroides DSM 266.</title>
        <authorList>
            <consortium name="US DOE Joint Genome Institute"/>
            <person name="Copeland A."/>
            <person name="Lucas S."/>
            <person name="Lapidus A."/>
            <person name="Barry K."/>
            <person name="Detter J.C."/>
            <person name="Glavina del Rio T."/>
            <person name="Hammon N."/>
            <person name="Israni S."/>
            <person name="Pitluck S."/>
            <person name="Goltsman E."/>
            <person name="Schmutz J."/>
            <person name="Larimer F."/>
            <person name="Land M."/>
            <person name="Hauser L."/>
            <person name="Mikhailova N."/>
            <person name="Li T."/>
            <person name="Overmann J."/>
            <person name="Bryant D.A."/>
            <person name="Richardson P."/>
        </authorList>
    </citation>
    <scope>NUCLEOTIDE SEQUENCE [LARGE SCALE GENOMIC DNA]</scope>
    <source>
        <strain evidence="14 15">DSM 266</strain>
    </source>
</reference>
<keyword evidence="4 11" id="KW-0808">Transferase</keyword>
<dbReference type="OrthoDB" id="9766909at2"/>
<dbReference type="GO" id="GO:0009274">
    <property type="term" value="C:peptidoglycan-based cell wall"/>
    <property type="evidence" value="ECO:0007669"/>
    <property type="project" value="InterPro"/>
</dbReference>
<keyword evidence="8 11" id="KW-1133">Transmembrane helix</keyword>
<evidence type="ECO:0000256" key="6">
    <source>
        <dbReference type="ARBA" id="ARBA00022960"/>
    </source>
</evidence>
<dbReference type="GO" id="GO:0008360">
    <property type="term" value="P:regulation of cell shape"/>
    <property type="evidence" value="ECO:0007669"/>
    <property type="project" value="UniProtKB-KW"/>
</dbReference>